<dbReference type="Pfam" id="PF02739">
    <property type="entry name" value="5_3_exonuc_N"/>
    <property type="match status" value="1"/>
</dbReference>
<dbReference type="EMBL" id="JASFZW010000003">
    <property type="protein sequence ID" value="KAK2078901.1"/>
    <property type="molecule type" value="Genomic_DNA"/>
</dbReference>
<keyword evidence="3" id="KW-0238">DNA-binding</keyword>
<evidence type="ECO:0000313" key="6">
    <source>
        <dbReference type="Proteomes" id="UP001255856"/>
    </source>
</evidence>
<dbReference type="AlphaFoldDB" id="A0AAD9MNJ4"/>
<dbReference type="InterPro" id="IPR020045">
    <property type="entry name" value="DNA_polI_H3TH"/>
</dbReference>
<dbReference type="SUPFAM" id="SSF88723">
    <property type="entry name" value="PIN domain-like"/>
    <property type="match status" value="1"/>
</dbReference>
<dbReference type="SMART" id="SM00279">
    <property type="entry name" value="HhH2"/>
    <property type="match status" value="1"/>
</dbReference>
<dbReference type="CDD" id="cd09898">
    <property type="entry name" value="H3TH_53EXO"/>
    <property type="match status" value="1"/>
</dbReference>
<accession>A0AAD9MNJ4</accession>
<dbReference type="GO" id="GO:0033567">
    <property type="term" value="P:DNA replication, Okazaki fragment processing"/>
    <property type="evidence" value="ECO:0007669"/>
    <property type="project" value="InterPro"/>
</dbReference>
<evidence type="ECO:0000313" key="5">
    <source>
        <dbReference type="EMBL" id="KAK2078901.1"/>
    </source>
</evidence>
<dbReference type="Proteomes" id="UP001255856">
    <property type="component" value="Unassembled WGS sequence"/>
</dbReference>
<dbReference type="GO" id="GO:0008409">
    <property type="term" value="F:5'-3' exonuclease activity"/>
    <property type="evidence" value="ECO:0007669"/>
    <property type="project" value="InterPro"/>
</dbReference>
<gene>
    <name evidence="5" type="ORF">QBZ16_002591</name>
</gene>
<evidence type="ECO:0000256" key="2">
    <source>
        <dbReference type="ARBA" id="ARBA00022801"/>
    </source>
</evidence>
<evidence type="ECO:0000256" key="3">
    <source>
        <dbReference type="ARBA" id="ARBA00023125"/>
    </source>
</evidence>
<evidence type="ECO:0000256" key="1">
    <source>
        <dbReference type="ARBA" id="ARBA00022722"/>
    </source>
</evidence>
<dbReference type="InterPro" id="IPR008918">
    <property type="entry name" value="HhH2"/>
</dbReference>
<dbReference type="Gene3D" id="3.40.50.1010">
    <property type="entry name" value="5'-nuclease"/>
    <property type="match status" value="1"/>
</dbReference>
<dbReference type="InterPro" id="IPR038969">
    <property type="entry name" value="FEN"/>
</dbReference>
<keyword evidence="2" id="KW-0378">Hydrolase</keyword>
<keyword evidence="1" id="KW-0540">Nuclease</keyword>
<dbReference type="InterPro" id="IPR036279">
    <property type="entry name" value="5-3_exonuclease_C_sf"/>
</dbReference>
<dbReference type="Gene3D" id="1.10.150.20">
    <property type="entry name" value="5' to 3' exonuclease, C-terminal subdomain"/>
    <property type="match status" value="1"/>
</dbReference>
<dbReference type="CDD" id="cd09859">
    <property type="entry name" value="PIN_53EXO"/>
    <property type="match status" value="1"/>
</dbReference>
<reference evidence="5" key="1">
    <citation type="submission" date="2021-01" db="EMBL/GenBank/DDBJ databases">
        <authorList>
            <person name="Eckstrom K.M.E."/>
        </authorList>
    </citation>
    <scope>NUCLEOTIDE SEQUENCE</scope>
    <source>
        <strain evidence="5">UVCC 0001</strain>
    </source>
</reference>
<comment type="caution">
    <text evidence="5">The sequence shown here is derived from an EMBL/GenBank/DDBJ whole genome shotgun (WGS) entry which is preliminary data.</text>
</comment>
<keyword evidence="6" id="KW-1185">Reference proteome</keyword>
<dbReference type="PANTHER" id="PTHR42646">
    <property type="entry name" value="FLAP ENDONUCLEASE XNI"/>
    <property type="match status" value="1"/>
</dbReference>
<organism evidence="5 6">
    <name type="scientific">Prototheca wickerhamii</name>
    <dbReference type="NCBI Taxonomy" id="3111"/>
    <lineage>
        <taxon>Eukaryota</taxon>
        <taxon>Viridiplantae</taxon>
        <taxon>Chlorophyta</taxon>
        <taxon>core chlorophytes</taxon>
        <taxon>Trebouxiophyceae</taxon>
        <taxon>Chlorellales</taxon>
        <taxon>Chlorellaceae</taxon>
        <taxon>Prototheca</taxon>
    </lineage>
</organism>
<protein>
    <recommendedName>
        <fullName evidence="4">5'-3' exonuclease domain-containing protein</fullName>
    </recommendedName>
</protein>
<sequence>MLAAPAGSQLLVADGTAWLCRSHFGAPSVSKQSPAAAPLRAPSGQNTSALHIFLGTVCALLNAVPRASHVAVVFDFAAKNFRHELYPDYKAHRPPTPPELAEAAPEARALLDLAGLSVLSVPGVEADDVVATLATRGAQEGMDVVVASPDGDFRQLIGPRITLLRPVKAPRPDPAGPGAVGSRLALYGEAEFAADFPGLTPPRYVDYLALKGDPGDNIPGVHGVGPKTALRLLQACGDVEGVLAAASAGDTERLRAAARAPKRVLAALAAPAGADAARLSRRLVSLAADLRVPATTQAWAALRPRVPAGDRLRALEASLDRLALERRRAQLRQLWEHHDAYRGEES</sequence>
<dbReference type="SMART" id="SM00475">
    <property type="entry name" value="53EXOc"/>
    <property type="match status" value="1"/>
</dbReference>
<dbReference type="GO" id="GO:0003677">
    <property type="term" value="F:DNA binding"/>
    <property type="evidence" value="ECO:0007669"/>
    <property type="project" value="UniProtKB-KW"/>
</dbReference>
<dbReference type="SUPFAM" id="SSF47807">
    <property type="entry name" value="5' to 3' exonuclease, C-terminal subdomain"/>
    <property type="match status" value="1"/>
</dbReference>
<proteinExistence type="predicted"/>
<feature type="domain" description="5'-3' exonuclease" evidence="4">
    <location>
        <begin position="8"/>
        <end position="302"/>
    </location>
</feature>
<dbReference type="PANTHER" id="PTHR42646:SF2">
    <property type="entry name" value="5'-3' EXONUCLEASE FAMILY PROTEIN"/>
    <property type="match status" value="1"/>
</dbReference>
<evidence type="ECO:0000259" key="4">
    <source>
        <dbReference type="SMART" id="SM00475"/>
    </source>
</evidence>
<dbReference type="InterPro" id="IPR029060">
    <property type="entry name" value="PIN-like_dom_sf"/>
</dbReference>
<dbReference type="Pfam" id="PF01367">
    <property type="entry name" value="5_3_exonuc"/>
    <property type="match status" value="1"/>
</dbReference>
<name>A0AAD9MNJ4_PROWI</name>
<dbReference type="GO" id="GO:0017108">
    <property type="term" value="F:5'-flap endonuclease activity"/>
    <property type="evidence" value="ECO:0007669"/>
    <property type="project" value="InterPro"/>
</dbReference>
<dbReference type="InterPro" id="IPR020046">
    <property type="entry name" value="5-3_exonucl_a-hlix_arch_N"/>
</dbReference>
<dbReference type="InterPro" id="IPR002421">
    <property type="entry name" value="5-3_exonuclease"/>
</dbReference>